<feature type="transmembrane region" description="Helical" evidence="1">
    <location>
        <begin position="7"/>
        <end position="26"/>
    </location>
</feature>
<gene>
    <name evidence="2" type="ORF">HMPREF1536_00422</name>
</gene>
<evidence type="ECO:0000256" key="1">
    <source>
        <dbReference type="SAM" id="Phobius"/>
    </source>
</evidence>
<accession>A0A0F5JRW6</accession>
<keyword evidence="3" id="KW-1185">Reference proteome</keyword>
<name>A0A0F5JRW6_9BACT</name>
<comment type="caution">
    <text evidence="2">The sequence shown here is derived from an EMBL/GenBank/DDBJ whole genome shotgun (WGS) entry which is preliminary data.</text>
</comment>
<dbReference type="STRING" id="1203610.HMPREF1536_00422"/>
<evidence type="ECO:0008006" key="4">
    <source>
        <dbReference type="Google" id="ProtNLM"/>
    </source>
</evidence>
<dbReference type="HOGENOM" id="CLU_080980_0_0_10"/>
<reference evidence="2 3" key="1">
    <citation type="submission" date="2013-04" db="EMBL/GenBank/DDBJ databases">
        <title>The Genome Sequence of Parabacteroides gordonii DSM 23371.</title>
        <authorList>
            <consortium name="The Broad Institute Genomics Platform"/>
            <person name="Earl A."/>
            <person name="Ward D."/>
            <person name="Feldgarden M."/>
            <person name="Gevers D."/>
            <person name="Martens E."/>
            <person name="Sakamoto M."/>
            <person name="Benno Y."/>
            <person name="Suzuki N."/>
            <person name="Matsunaga N."/>
            <person name="Koshihara K."/>
            <person name="Seki M."/>
            <person name="Komiya H."/>
            <person name="Walker B."/>
            <person name="Young S."/>
            <person name="Zeng Q."/>
            <person name="Gargeya S."/>
            <person name="Fitzgerald M."/>
            <person name="Haas B."/>
            <person name="Abouelleil A."/>
            <person name="Allen A.W."/>
            <person name="Alvarado L."/>
            <person name="Arachchi H.M."/>
            <person name="Berlin A.M."/>
            <person name="Chapman S.B."/>
            <person name="Gainer-Dewar J."/>
            <person name="Goldberg J."/>
            <person name="Griggs A."/>
            <person name="Gujja S."/>
            <person name="Hansen M."/>
            <person name="Howarth C."/>
            <person name="Imamovic A."/>
            <person name="Ireland A."/>
            <person name="Larimer J."/>
            <person name="McCowan C."/>
            <person name="Murphy C."/>
            <person name="Pearson M."/>
            <person name="Poon T.W."/>
            <person name="Priest M."/>
            <person name="Roberts A."/>
            <person name="Saif S."/>
            <person name="Shea T."/>
            <person name="Sisk P."/>
            <person name="Sykes S."/>
            <person name="Wortman J."/>
            <person name="Nusbaum C."/>
            <person name="Birren B."/>
        </authorList>
    </citation>
    <scope>NUCLEOTIDE SEQUENCE [LARGE SCALE GENOMIC DNA]</scope>
    <source>
        <strain evidence="2 3">MS-1</strain>
    </source>
</reference>
<dbReference type="PATRIC" id="fig|1203610.3.peg.442"/>
<keyword evidence="1" id="KW-0472">Membrane</keyword>
<dbReference type="EMBL" id="AQHW01000002">
    <property type="protein sequence ID" value="KKB60541.1"/>
    <property type="molecule type" value="Genomic_DNA"/>
</dbReference>
<evidence type="ECO:0000313" key="3">
    <source>
        <dbReference type="Proteomes" id="UP000033035"/>
    </source>
</evidence>
<dbReference type="Proteomes" id="UP000033035">
    <property type="component" value="Unassembled WGS sequence"/>
</dbReference>
<proteinExistence type="predicted"/>
<dbReference type="AlphaFoldDB" id="A0A0F5JRW6"/>
<keyword evidence="1" id="KW-1133">Transmembrane helix</keyword>
<evidence type="ECO:0000313" key="2">
    <source>
        <dbReference type="EMBL" id="KKB60541.1"/>
    </source>
</evidence>
<organism evidence="2 3">
    <name type="scientific">Parabacteroides gordonii MS-1 = DSM 23371</name>
    <dbReference type="NCBI Taxonomy" id="1203610"/>
    <lineage>
        <taxon>Bacteria</taxon>
        <taxon>Pseudomonadati</taxon>
        <taxon>Bacteroidota</taxon>
        <taxon>Bacteroidia</taxon>
        <taxon>Bacteroidales</taxon>
        <taxon>Tannerellaceae</taxon>
        <taxon>Parabacteroides</taxon>
    </lineage>
</organism>
<protein>
    <recommendedName>
        <fullName evidence="4">DUF3352 domain-containing protein</fullName>
    </recommendedName>
</protein>
<keyword evidence="1" id="KW-0812">Transmembrane</keyword>
<sequence>MMAYKREIVIFIITALATLSAVYYFFGDMEEGKNVAQTDLYTLTAPSPEAILSVNRPAAFAKLILTKQPVYQAFASEIPEIFLSIVQKNTAIPALQFSFHTQGVVMYAKADKSIVDNIENKILKSSFGAFEPQKQKKGEITFTYFPDAGNRFFGYYQYEGIWVASYSKKLLEEVATMQTNHTNQLQKEQIHLCKSLDRNAPLNLLIRSEKLNLYVKTNDSTQWKIDDRWLGADLFESEGNICYFSNLPYHAPADTLYRTIADTLSLRLEQHFPQLHISSQSYEEDGKVFYTGCTSTTQPS</sequence>
<dbReference type="RefSeq" id="WP_028730482.1">
    <property type="nucleotide sequence ID" value="NZ_KE386766.1"/>
</dbReference>